<organism evidence="1 2">
    <name type="scientific">Dreissena polymorpha</name>
    <name type="common">Zebra mussel</name>
    <name type="synonym">Mytilus polymorpha</name>
    <dbReference type="NCBI Taxonomy" id="45954"/>
    <lineage>
        <taxon>Eukaryota</taxon>
        <taxon>Metazoa</taxon>
        <taxon>Spiralia</taxon>
        <taxon>Lophotrochozoa</taxon>
        <taxon>Mollusca</taxon>
        <taxon>Bivalvia</taxon>
        <taxon>Autobranchia</taxon>
        <taxon>Heteroconchia</taxon>
        <taxon>Euheterodonta</taxon>
        <taxon>Imparidentia</taxon>
        <taxon>Neoheterodontei</taxon>
        <taxon>Myida</taxon>
        <taxon>Dreissenoidea</taxon>
        <taxon>Dreissenidae</taxon>
        <taxon>Dreissena</taxon>
    </lineage>
</organism>
<proteinExistence type="predicted"/>
<sequence>MTTVLKRCLRGTMQTQLHSVCCPKVFSLEQKRHIRWKFSWDENHLFYLWKTYNISPTGIKDTMLRSEREGFINEQRYIPAKALQRGPDLAAADMILNFNGRVKFNNDDVWYKTYEKGTSPLPQSFRPDLKLEAVDLADSNWMLTGMDHLHGCEHVVFVSLARCKYVTDWFIAQLVLHCPNLKYLDVSGCPEITDATMEMAYKFRHLQILNITDCQGIKQGEVFSVFLEDLLPELIIIGVDSLSKMELPLHEYEQQNSRFLNLGMSASIPEQIVGLRSETSEKSTVVNCKLNMSDSVELKVEPLKTESVC</sequence>
<evidence type="ECO:0000313" key="1">
    <source>
        <dbReference type="EMBL" id="KAH3856754.1"/>
    </source>
</evidence>
<dbReference type="EMBL" id="JAIWYP010000003">
    <property type="protein sequence ID" value="KAH3856754.1"/>
    <property type="molecule type" value="Genomic_DNA"/>
</dbReference>
<reference evidence="1" key="1">
    <citation type="journal article" date="2019" name="bioRxiv">
        <title>The Genome of the Zebra Mussel, Dreissena polymorpha: A Resource for Invasive Species Research.</title>
        <authorList>
            <person name="McCartney M.A."/>
            <person name="Auch B."/>
            <person name="Kono T."/>
            <person name="Mallez S."/>
            <person name="Zhang Y."/>
            <person name="Obille A."/>
            <person name="Becker A."/>
            <person name="Abrahante J.E."/>
            <person name="Garbe J."/>
            <person name="Badalamenti J.P."/>
            <person name="Herman A."/>
            <person name="Mangelson H."/>
            <person name="Liachko I."/>
            <person name="Sullivan S."/>
            <person name="Sone E.D."/>
            <person name="Koren S."/>
            <person name="Silverstein K.A.T."/>
            <person name="Beckman K.B."/>
            <person name="Gohl D.M."/>
        </authorList>
    </citation>
    <scope>NUCLEOTIDE SEQUENCE</scope>
    <source>
        <strain evidence="1">Duluth1</strain>
        <tissue evidence="1">Whole animal</tissue>
    </source>
</reference>
<dbReference type="InterPro" id="IPR001611">
    <property type="entry name" value="Leu-rich_rpt"/>
</dbReference>
<dbReference type="AlphaFoldDB" id="A0A9D4R6H2"/>
<protein>
    <recommendedName>
        <fullName evidence="3">Mitochondrial ATP synthase regulatory component factor B</fullName>
    </recommendedName>
</protein>
<reference evidence="1" key="2">
    <citation type="submission" date="2020-11" db="EMBL/GenBank/DDBJ databases">
        <authorList>
            <person name="McCartney M.A."/>
            <person name="Auch B."/>
            <person name="Kono T."/>
            <person name="Mallez S."/>
            <person name="Becker A."/>
            <person name="Gohl D.M."/>
            <person name="Silverstein K.A.T."/>
            <person name="Koren S."/>
            <person name="Bechman K.B."/>
            <person name="Herman A."/>
            <person name="Abrahante J.E."/>
            <person name="Garbe J."/>
        </authorList>
    </citation>
    <scope>NUCLEOTIDE SEQUENCE</scope>
    <source>
        <strain evidence="1">Duluth1</strain>
        <tissue evidence="1">Whole animal</tissue>
    </source>
</reference>
<accession>A0A9D4R6H2</accession>
<comment type="caution">
    <text evidence="1">The sequence shown here is derived from an EMBL/GenBank/DDBJ whole genome shotgun (WGS) entry which is preliminary data.</text>
</comment>
<dbReference type="PANTHER" id="PTHR13318">
    <property type="entry name" value="PARTNER OF PAIRED, ISOFORM B-RELATED"/>
    <property type="match status" value="1"/>
</dbReference>
<dbReference type="Proteomes" id="UP000828390">
    <property type="component" value="Unassembled WGS sequence"/>
</dbReference>
<dbReference type="OrthoDB" id="1708588at2759"/>
<dbReference type="Pfam" id="PF13516">
    <property type="entry name" value="LRR_6"/>
    <property type="match status" value="1"/>
</dbReference>
<name>A0A9D4R6H2_DREPO</name>
<dbReference type="GO" id="GO:0019005">
    <property type="term" value="C:SCF ubiquitin ligase complex"/>
    <property type="evidence" value="ECO:0007669"/>
    <property type="project" value="TreeGrafter"/>
</dbReference>
<dbReference type="Gene3D" id="3.80.10.10">
    <property type="entry name" value="Ribonuclease Inhibitor"/>
    <property type="match status" value="1"/>
</dbReference>
<dbReference type="GO" id="GO:0031146">
    <property type="term" value="P:SCF-dependent proteasomal ubiquitin-dependent protein catabolic process"/>
    <property type="evidence" value="ECO:0007669"/>
    <property type="project" value="TreeGrafter"/>
</dbReference>
<gene>
    <name evidence="1" type="ORF">DPMN_099348</name>
</gene>
<evidence type="ECO:0008006" key="3">
    <source>
        <dbReference type="Google" id="ProtNLM"/>
    </source>
</evidence>
<dbReference type="InterPro" id="IPR032675">
    <property type="entry name" value="LRR_dom_sf"/>
</dbReference>
<keyword evidence="2" id="KW-1185">Reference proteome</keyword>
<dbReference type="SUPFAM" id="SSF52047">
    <property type="entry name" value="RNI-like"/>
    <property type="match status" value="1"/>
</dbReference>
<evidence type="ECO:0000313" key="2">
    <source>
        <dbReference type="Proteomes" id="UP000828390"/>
    </source>
</evidence>